<keyword evidence="4" id="KW-0413">Isomerase</keyword>
<name>A0A409WN85_9AGAR</name>
<dbReference type="InterPro" id="IPR050188">
    <property type="entry name" value="RluA_PseudoU_synthase"/>
</dbReference>
<comment type="similarity">
    <text evidence="2">Belongs to the pseudouridine synthase RluA family.</text>
</comment>
<dbReference type="Pfam" id="PF00849">
    <property type="entry name" value="PseudoU_synth_2"/>
    <property type="match status" value="1"/>
</dbReference>
<evidence type="ECO:0000313" key="14">
    <source>
        <dbReference type="Proteomes" id="UP000284842"/>
    </source>
</evidence>
<evidence type="ECO:0000256" key="3">
    <source>
        <dbReference type="ARBA" id="ARBA00023128"/>
    </source>
</evidence>
<evidence type="ECO:0000256" key="6">
    <source>
        <dbReference type="ARBA" id="ARBA00037513"/>
    </source>
</evidence>
<dbReference type="GO" id="GO:0000455">
    <property type="term" value="P:enzyme-directed rRNA pseudouridine synthesis"/>
    <property type="evidence" value="ECO:0007669"/>
    <property type="project" value="TreeGrafter"/>
</dbReference>
<dbReference type="STRING" id="181874.A0A409WN85"/>
<dbReference type="InterPro" id="IPR020103">
    <property type="entry name" value="PsdUridine_synth_cat_dom_sf"/>
</dbReference>
<dbReference type="CDD" id="cd02869">
    <property type="entry name" value="PseudoU_synth_RluA_like"/>
    <property type="match status" value="1"/>
</dbReference>
<dbReference type="GO" id="GO:0160143">
    <property type="term" value="F:21S rRNA pseudouridine(2819) synthase activity"/>
    <property type="evidence" value="ECO:0007669"/>
    <property type="project" value="UniProtKB-EC"/>
</dbReference>
<dbReference type="GO" id="GO:0003723">
    <property type="term" value="F:RNA binding"/>
    <property type="evidence" value="ECO:0007669"/>
    <property type="project" value="InterPro"/>
</dbReference>
<feature type="domain" description="Pseudouridine synthase RsuA/RluA-like" evidence="12">
    <location>
        <begin position="24"/>
        <end position="185"/>
    </location>
</feature>
<evidence type="ECO:0000256" key="10">
    <source>
        <dbReference type="ARBA" id="ARBA00041978"/>
    </source>
</evidence>
<dbReference type="OrthoDB" id="428658at2759"/>
<organism evidence="13 14">
    <name type="scientific">Panaeolus cyanescens</name>
    <dbReference type="NCBI Taxonomy" id="181874"/>
    <lineage>
        <taxon>Eukaryota</taxon>
        <taxon>Fungi</taxon>
        <taxon>Dikarya</taxon>
        <taxon>Basidiomycota</taxon>
        <taxon>Agaricomycotina</taxon>
        <taxon>Agaricomycetes</taxon>
        <taxon>Agaricomycetidae</taxon>
        <taxon>Agaricales</taxon>
        <taxon>Agaricineae</taxon>
        <taxon>Galeropsidaceae</taxon>
        <taxon>Panaeolus</taxon>
    </lineage>
</organism>
<comment type="subcellular location">
    <subcellularLocation>
        <location evidence="1">Mitochondrion</location>
    </subcellularLocation>
</comment>
<sequence length="281" mass="31145">MSKFLPSTASPWLKSRVLFADSKLLVLNKPPNFLCQLDRKANSAERTVYNLNRAFKDIQTCFELKEGPYSVHRLDKARVGTTGCLVVPLNHKTAKSLSNQFQSEGAVRKSYLALVRGGPKTFANSSGKISEPILYEDGRGLLDPDGKRALTEWDVVASSPKCPVSLLKLNLITGNKHQLRIHLAKALGAPVLGDSLYSSKALHSSITEHTSIPEGRIFLHASSISFPRYAKDGRQYRMEVYAPLPSDFWMTCQNLEIPLPDKRWVNGAVINDNDESHPTAA</sequence>
<evidence type="ECO:0000256" key="11">
    <source>
        <dbReference type="ARBA" id="ARBA00042700"/>
    </source>
</evidence>
<dbReference type="AlphaFoldDB" id="A0A409WN85"/>
<evidence type="ECO:0000256" key="5">
    <source>
        <dbReference type="ARBA" id="ARBA00036927"/>
    </source>
</evidence>
<dbReference type="EC" id="5.4.99.43" evidence="7"/>
<dbReference type="Proteomes" id="UP000284842">
    <property type="component" value="Unassembled WGS sequence"/>
</dbReference>
<gene>
    <name evidence="13" type="ORF">CVT24_003749</name>
</gene>
<dbReference type="InParanoid" id="A0A409WN85"/>
<proteinExistence type="inferred from homology"/>
<dbReference type="GO" id="GO:0005739">
    <property type="term" value="C:mitochondrion"/>
    <property type="evidence" value="ECO:0007669"/>
    <property type="project" value="UniProtKB-SubCell"/>
</dbReference>
<dbReference type="PANTHER" id="PTHR21600">
    <property type="entry name" value="MITOCHONDRIAL RNA PSEUDOURIDINE SYNTHASE"/>
    <property type="match status" value="1"/>
</dbReference>
<dbReference type="Gene3D" id="3.30.2350.10">
    <property type="entry name" value="Pseudouridine synthase"/>
    <property type="match status" value="1"/>
</dbReference>
<evidence type="ECO:0000256" key="8">
    <source>
        <dbReference type="ARBA" id="ARBA00040626"/>
    </source>
</evidence>
<evidence type="ECO:0000256" key="7">
    <source>
        <dbReference type="ARBA" id="ARBA00038947"/>
    </source>
</evidence>
<comment type="catalytic activity">
    <reaction evidence="5">
        <text>uridine(2819) in 21S rRNA = pseudouridine(2819) in 21S rRNA</text>
        <dbReference type="Rhea" id="RHEA:42556"/>
        <dbReference type="Rhea" id="RHEA-COMP:10113"/>
        <dbReference type="Rhea" id="RHEA-COMP:10114"/>
        <dbReference type="ChEBI" id="CHEBI:65314"/>
        <dbReference type="ChEBI" id="CHEBI:65315"/>
        <dbReference type="EC" id="5.4.99.43"/>
    </reaction>
</comment>
<evidence type="ECO:0000256" key="1">
    <source>
        <dbReference type="ARBA" id="ARBA00004173"/>
    </source>
</evidence>
<evidence type="ECO:0000256" key="2">
    <source>
        <dbReference type="ARBA" id="ARBA00010876"/>
    </source>
</evidence>
<dbReference type="InterPro" id="IPR006145">
    <property type="entry name" value="PsdUridine_synth_RsuA/RluA"/>
</dbReference>
<accession>A0A409WN85</accession>
<reference evidence="13 14" key="1">
    <citation type="journal article" date="2018" name="Evol. Lett.">
        <title>Horizontal gene cluster transfer increased hallucinogenic mushroom diversity.</title>
        <authorList>
            <person name="Reynolds H.T."/>
            <person name="Vijayakumar V."/>
            <person name="Gluck-Thaler E."/>
            <person name="Korotkin H.B."/>
            <person name="Matheny P.B."/>
            <person name="Slot J.C."/>
        </authorList>
    </citation>
    <scope>NUCLEOTIDE SEQUENCE [LARGE SCALE GENOMIC DNA]</scope>
    <source>
        <strain evidence="13 14">2629</strain>
    </source>
</reference>
<dbReference type="EMBL" id="NHTK01005391">
    <property type="protein sequence ID" value="PPQ79964.1"/>
    <property type="molecule type" value="Genomic_DNA"/>
</dbReference>
<comment type="caution">
    <text evidence="13">The sequence shown here is derived from an EMBL/GenBank/DDBJ whole genome shotgun (WGS) entry which is preliminary data.</text>
</comment>
<evidence type="ECO:0000256" key="9">
    <source>
        <dbReference type="ARBA" id="ARBA00041561"/>
    </source>
</evidence>
<protein>
    <recommendedName>
        <fullName evidence="8">21S rRNA pseudouridine(2819) synthase</fullName>
        <ecNumber evidence="7">5.4.99.43</ecNumber>
    </recommendedName>
    <alternativeName>
        <fullName evidence="10">Pseudouridine synthase 5</fullName>
    </alternativeName>
    <alternativeName>
        <fullName evidence="9">Pseudouridylate synthase PUS5</fullName>
    </alternativeName>
    <alternativeName>
        <fullName evidence="11">Uracil hydrolyase PUS5</fullName>
    </alternativeName>
</protein>
<keyword evidence="14" id="KW-1185">Reference proteome</keyword>
<evidence type="ECO:0000259" key="12">
    <source>
        <dbReference type="Pfam" id="PF00849"/>
    </source>
</evidence>
<evidence type="ECO:0000256" key="4">
    <source>
        <dbReference type="ARBA" id="ARBA00023235"/>
    </source>
</evidence>
<dbReference type="PANTHER" id="PTHR21600:SF81">
    <property type="entry name" value="21S RRNA PSEUDOURIDINE(2819) SYNTHASE"/>
    <property type="match status" value="1"/>
</dbReference>
<evidence type="ECO:0000313" key="13">
    <source>
        <dbReference type="EMBL" id="PPQ79964.1"/>
    </source>
</evidence>
<dbReference type="SUPFAM" id="SSF55120">
    <property type="entry name" value="Pseudouridine synthase"/>
    <property type="match status" value="1"/>
</dbReference>
<comment type="function">
    <text evidence="6">Pseudouridylate synthase responsible for the pseudouridine-2819 formation in mitochondrial 21S rRNA. May modulate the efficiency or the fidelity of the mitochondrial translation machinery.</text>
</comment>
<keyword evidence="3" id="KW-0496">Mitochondrion</keyword>